<accession>A0A2P7VEF8</accession>
<gene>
    <name evidence="5" type="ORF">C7R93_08140</name>
</gene>
<dbReference type="AlphaFoldDB" id="A0A2P7VEF8"/>
<feature type="region of interest" description="Disordered" evidence="1">
    <location>
        <begin position="106"/>
        <end position="127"/>
    </location>
</feature>
<name>A0A2P7VEF8_9BACL</name>
<comment type="caution">
    <text evidence="5">The sequence shown here is derived from an EMBL/GenBank/DDBJ whole genome shotgun (WGS) entry which is preliminary data.</text>
</comment>
<keyword evidence="6" id="KW-1185">Reference proteome</keyword>
<feature type="domain" description="Cell wall-active antibiotics response LiaF-like C-terminal" evidence="3">
    <location>
        <begin position="185"/>
        <end position="296"/>
    </location>
</feature>
<reference evidence="5 6" key="1">
    <citation type="submission" date="2018-03" db="EMBL/GenBank/DDBJ databases">
        <title>Brevisbacillus phylogenomics.</title>
        <authorList>
            <person name="Dunlap C."/>
        </authorList>
    </citation>
    <scope>NUCLEOTIDE SEQUENCE [LARGE SCALE GENOMIC DNA]</scope>
    <source>
        <strain evidence="5 6">NRRL NRS-1210</strain>
    </source>
</reference>
<evidence type="ECO:0000313" key="6">
    <source>
        <dbReference type="Proteomes" id="UP000240419"/>
    </source>
</evidence>
<feature type="transmembrane region" description="Helical" evidence="2">
    <location>
        <begin position="12"/>
        <end position="35"/>
    </location>
</feature>
<dbReference type="InterPro" id="IPR047793">
    <property type="entry name" value="LiaF_C"/>
</dbReference>
<feature type="domain" description="LiaF transmembrane" evidence="4">
    <location>
        <begin position="11"/>
        <end position="104"/>
    </location>
</feature>
<evidence type="ECO:0000256" key="2">
    <source>
        <dbReference type="SAM" id="Phobius"/>
    </source>
</evidence>
<feature type="transmembrane region" description="Helical" evidence="2">
    <location>
        <begin position="81"/>
        <end position="98"/>
    </location>
</feature>
<keyword evidence="2" id="KW-0812">Transmembrane</keyword>
<dbReference type="RefSeq" id="WP_106838351.1">
    <property type="nucleotide sequence ID" value="NZ_JARMEZ010000017.1"/>
</dbReference>
<protein>
    <recommendedName>
        <fullName evidence="7">Cell wall-active antibiotics response LiaF-like C-terminal domain-containing protein</fullName>
    </recommendedName>
</protein>
<keyword evidence="2" id="KW-0472">Membrane</keyword>
<sequence>MKLSRLHKMLAGILIIFTGIGLLLDSLGIISFGLFDLWPMVLIYFGLRLWGQKNRIGGGILFSLGAIISMDMWFGVGIDDLFQVAVPIVFIYFGFQLIRGKNSRRDQHVNQPLGDRGTPSAAETILTSDASVPSDASDVKVSREERPWQDSWNKWKHVGGKIPHHEGMSSSPDDMLPKDSRSSLIGDYHLTSGRFELNHLHVWHGIGDVVIDLSRAVLMRDEAVLVVEGWVGDVTIYVPVDLPISVTAGLSIGDLEVLSHRQGGINRSVKIRSDQYDEALQKVNLHISLLVGDIKVKYI</sequence>
<evidence type="ECO:0000313" key="5">
    <source>
        <dbReference type="EMBL" id="PSJ97587.1"/>
    </source>
</evidence>
<proteinExistence type="predicted"/>
<dbReference type="InterPro" id="IPR054331">
    <property type="entry name" value="LiaF_TM"/>
</dbReference>
<dbReference type="InterPro" id="IPR024425">
    <property type="entry name" value="LiaF-like_C"/>
</dbReference>
<organism evidence="5 6">
    <name type="scientific">Brevibacillus fortis</name>
    <dbReference type="NCBI Taxonomy" id="2126352"/>
    <lineage>
        <taxon>Bacteria</taxon>
        <taxon>Bacillati</taxon>
        <taxon>Bacillota</taxon>
        <taxon>Bacilli</taxon>
        <taxon>Bacillales</taxon>
        <taxon>Paenibacillaceae</taxon>
        <taxon>Brevibacillus</taxon>
    </lineage>
</organism>
<dbReference type="Pfam" id="PF09922">
    <property type="entry name" value="LiaF-like_C"/>
    <property type="match status" value="1"/>
</dbReference>
<dbReference type="EMBL" id="PXZM01000011">
    <property type="protein sequence ID" value="PSJ97587.1"/>
    <property type="molecule type" value="Genomic_DNA"/>
</dbReference>
<dbReference type="OrthoDB" id="2351415at2"/>
<evidence type="ECO:0000259" key="3">
    <source>
        <dbReference type="Pfam" id="PF09922"/>
    </source>
</evidence>
<keyword evidence="2" id="KW-1133">Transmembrane helix</keyword>
<dbReference type="NCBIfam" id="NF040535">
    <property type="entry name" value="LiaF_C_term"/>
    <property type="match status" value="1"/>
</dbReference>
<dbReference type="Pfam" id="PF22570">
    <property type="entry name" value="LiaF-TM"/>
    <property type="match status" value="1"/>
</dbReference>
<evidence type="ECO:0008006" key="7">
    <source>
        <dbReference type="Google" id="ProtNLM"/>
    </source>
</evidence>
<evidence type="ECO:0000259" key="4">
    <source>
        <dbReference type="Pfam" id="PF22570"/>
    </source>
</evidence>
<dbReference type="Proteomes" id="UP000240419">
    <property type="component" value="Unassembled WGS sequence"/>
</dbReference>
<evidence type="ECO:0000256" key="1">
    <source>
        <dbReference type="SAM" id="MobiDB-lite"/>
    </source>
</evidence>